<reference evidence="1 2" key="1">
    <citation type="submission" date="2024-10" db="EMBL/GenBank/DDBJ databases">
        <title>Updated reference genomes for cyclostephanoid diatoms.</title>
        <authorList>
            <person name="Roberts W.R."/>
            <person name="Alverson A.J."/>
        </authorList>
    </citation>
    <scope>NUCLEOTIDE SEQUENCE [LARGE SCALE GENOMIC DNA]</scope>
    <source>
        <strain evidence="1 2">AJA010-31</strain>
    </source>
</reference>
<evidence type="ECO:0000313" key="1">
    <source>
        <dbReference type="EMBL" id="KAL3796627.1"/>
    </source>
</evidence>
<accession>A0ABD3Q946</accession>
<dbReference type="AlphaFoldDB" id="A0ABD3Q946"/>
<organism evidence="1 2">
    <name type="scientific">Cyclotella atomus</name>
    <dbReference type="NCBI Taxonomy" id="382360"/>
    <lineage>
        <taxon>Eukaryota</taxon>
        <taxon>Sar</taxon>
        <taxon>Stramenopiles</taxon>
        <taxon>Ochrophyta</taxon>
        <taxon>Bacillariophyta</taxon>
        <taxon>Coscinodiscophyceae</taxon>
        <taxon>Thalassiosirophycidae</taxon>
        <taxon>Stephanodiscales</taxon>
        <taxon>Stephanodiscaceae</taxon>
        <taxon>Cyclotella</taxon>
    </lineage>
</organism>
<comment type="caution">
    <text evidence="1">The sequence shown here is derived from an EMBL/GenBank/DDBJ whole genome shotgun (WGS) entry which is preliminary data.</text>
</comment>
<protein>
    <recommendedName>
        <fullName evidence="3">SWIM-type domain-containing protein</fullName>
    </recommendedName>
</protein>
<evidence type="ECO:0000313" key="2">
    <source>
        <dbReference type="Proteomes" id="UP001530400"/>
    </source>
</evidence>
<dbReference type="EMBL" id="JALLPJ020000291">
    <property type="protein sequence ID" value="KAL3796627.1"/>
    <property type="molecule type" value="Genomic_DNA"/>
</dbReference>
<name>A0ABD3Q946_9STRA</name>
<evidence type="ECO:0008006" key="3">
    <source>
        <dbReference type="Google" id="ProtNLM"/>
    </source>
</evidence>
<keyword evidence="2" id="KW-1185">Reference proteome</keyword>
<proteinExistence type="predicted"/>
<gene>
    <name evidence="1" type="ORF">ACHAWO_001696</name>
</gene>
<sequence length="162" mass="18537">MGHQDLNTETYVEAHHASIKAITGNDPNQSVEVFITDLMKRSKLCFDNLQQAKHKWATEDAIELSKFSSMEREHLSDARKQLDNLPYHWFKDQYDHHRQYNVLDTVEGGLKGSRVFHTSQDKSNGYFIPDDGDGLYLNCPCYDCGAMQNICRHLQANASLGD</sequence>
<dbReference type="Proteomes" id="UP001530400">
    <property type="component" value="Unassembled WGS sequence"/>
</dbReference>